<evidence type="ECO:0000313" key="3">
    <source>
        <dbReference type="Proteomes" id="UP000543556"/>
    </source>
</evidence>
<gene>
    <name evidence="2" type="ORF">G6034_03425</name>
</gene>
<dbReference type="InterPro" id="IPR021295">
    <property type="entry name" value="DUF2867"/>
</dbReference>
<dbReference type="Pfam" id="PF11066">
    <property type="entry name" value="DUF2867"/>
    <property type="match status" value="1"/>
</dbReference>
<comment type="caution">
    <text evidence="2">The sequence shown here is derived from an EMBL/GenBank/DDBJ whole genome shotgun (WGS) entry which is preliminary data.</text>
</comment>
<dbReference type="InterPro" id="IPR016040">
    <property type="entry name" value="NAD(P)-bd_dom"/>
</dbReference>
<evidence type="ECO:0000259" key="1">
    <source>
        <dbReference type="Pfam" id="PF13460"/>
    </source>
</evidence>
<dbReference type="PANTHER" id="PTHR12126:SF11">
    <property type="entry name" value="NADH DEHYDROGENASE [UBIQUINONE] 1 ALPHA SUBCOMPLEX SUBUNIT 9, MITOCHONDRIAL"/>
    <property type="match status" value="1"/>
</dbReference>
<keyword evidence="3" id="KW-1185">Reference proteome</keyword>
<dbReference type="Gene3D" id="3.40.50.720">
    <property type="entry name" value="NAD(P)-binding Rossmann-like Domain"/>
    <property type="match status" value="1"/>
</dbReference>
<dbReference type="Proteomes" id="UP000543556">
    <property type="component" value="Unassembled WGS sequence"/>
</dbReference>
<protein>
    <submittedName>
        <fullName evidence="2">SDR family oxidoreductase</fullName>
    </submittedName>
</protein>
<dbReference type="GO" id="GO:0044877">
    <property type="term" value="F:protein-containing complex binding"/>
    <property type="evidence" value="ECO:0007669"/>
    <property type="project" value="TreeGrafter"/>
</dbReference>
<dbReference type="EMBL" id="JAAMFM010000003">
    <property type="protein sequence ID" value="NVM93974.1"/>
    <property type="molecule type" value="Genomic_DNA"/>
</dbReference>
<feature type="domain" description="NAD(P)-binding" evidence="1">
    <location>
        <begin position="8"/>
        <end position="136"/>
    </location>
</feature>
<reference evidence="2 3" key="1">
    <citation type="submission" date="2020-02" db="EMBL/GenBank/DDBJ databases">
        <title>Genome sequence of strain AETb3-4.</title>
        <authorList>
            <person name="Gao J."/>
            <person name="Zhang X."/>
        </authorList>
    </citation>
    <scope>NUCLEOTIDE SEQUENCE [LARGE SCALE GENOMIC DNA]</scope>
    <source>
        <strain evidence="2 3">AETb3-4</strain>
    </source>
</reference>
<organism evidence="2 3">
    <name type="scientific">Arthrobacter wenxiniae</name>
    <dbReference type="NCBI Taxonomy" id="2713570"/>
    <lineage>
        <taxon>Bacteria</taxon>
        <taxon>Bacillati</taxon>
        <taxon>Actinomycetota</taxon>
        <taxon>Actinomycetes</taxon>
        <taxon>Micrococcales</taxon>
        <taxon>Micrococcaceae</taxon>
        <taxon>Arthrobacter</taxon>
    </lineage>
</organism>
<name>A0A7Y7IEE4_9MICC</name>
<dbReference type="Pfam" id="PF13460">
    <property type="entry name" value="NAD_binding_10"/>
    <property type="match status" value="1"/>
</dbReference>
<dbReference type="SUPFAM" id="SSF51735">
    <property type="entry name" value="NAD(P)-binding Rossmann-fold domains"/>
    <property type="match status" value="1"/>
</dbReference>
<dbReference type="InterPro" id="IPR036291">
    <property type="entry name" value="NAD(P)-bd_dom_sf"/>
</dbReference>
<dbReference type="AlphaFoldDB" id="A0A7Y7IEE4"/>
<accession>A0A7Y7IEE4</accession>
<dbReference type="PANTHER" id="PTHR12126">
    <property type="entry name" value="NADH-UBIQUINONE OXIDOREDUCTASE 39 KDA SUBUNIT-RELATED"/>
    <property type="match status" value="1"/>
</dbReference>
<evidence type="ECO:0000313" key="2">
    <source>
        <dbReference type="EMBL" id="NVM93974.1"/>
    </source>
</evidence>
<dbReference type="InterPro" id="IPR051207">
    <property type="entry name" value="ComplexI_NDUFA9_subunit"/>
</dbReference>
<proteinExistence type="predicted"/>
<sequence>MAIIAVAGATGYIGGRLVPLLLDAGAEVRVLTRHRDKLRDVPWRAQVEIVEGSMEDAATARALCEGADMVYYLVHSMSGKRQAAGAFERVERRCALNLGRASRDAGVKRLIYLSGLHPQGELSRHLASRTEVGEILMASGTPTAVLQAGLVIGSGSASFEMVRHLTDVLPVMPAPRWVLNKVQPIAIRDALHYLLGAARLPAQTNRTFDIGGPEVLSYAEMMRRYADAAGLRRPLVVPLPVLTPWLAAQWVNLVTPVPRSLAVPLVESLQHDCVAQEQDIACHIPEPDGGPTPYGRAVQLALHKIEADTVETTWATAHALSAPAEPLPSDPEWAGLTVFIDERSKAPNASASRVWAVVEGIGGENGYYSLPVAWAIRGWMDKAAGGVGLSRGRRSNQHLQLNDAVDWWRVETLEPGRLLRLRAEMIVPGRAWLEFEVSPVAPADVGSAEGGSIFRQRAIFLPRGLSGRLYWLAVLPFHGIIFKDMANRITAAAARP</sequence>